<proteinExistence type="predicted"/>
<evidence type="ECO:0000256" key="1">
    <source>
        <dbReference type="ARBA" id="ARBA00022441"/>
    </source>
</evidence>
<feature type="region of interest" description="Disordered" evidence="3">
    <location>
        <begin position="145"/>
        <end position="164"/>
    </location>
</feature>
<feature type="compositionally biased region" description="Basic and acidic residues" evidence="3">
    <location>
        <begin position="58"/>
        <end position="75"/>
    </location>
</feature>
<dbReference type="EMBL" id="CAMPGE010004140">
    <property type="protein sequence ID" value="CAI2362986.1"/>
    <property type="molecule type" value="Genomic_DNA"/>
</dbReference>
<dbReference type="InterPro" id="IPR015915">
    <property type="entry name" value="Kelch-typ_b-propeller"/>
</dbReference>
<dbReference type="PANTHER" id="PTHR46093">
    <property type="entry name" value="ACYL-COA-BINDING DOMAIN-CONTAINING PROTEIN 5"/>
    <property type="match status" value="1"/>
</dbReference>
<evidence type="ECO:0000313" key="5">
    <source>
        <dbReference type="Proteomes" id="UP001295684"/>
    </source>
</evidence>
<dbReference type="SUPFAM" id="SSF117281">
    <property type="entry name" value="Kelch motif"/>
    <property type="match status" value="2"/>
</dbReference>
<evidence type="ECO:0000256" key="3">
    <source>
        <dbReference type="SAM" id="MobiDB-lite"/>
    </source>
</evidence>
<keyword evidence="5" id="KW-1185">Reference proteome</keyword>
<feature type="region of interest" description="Disordered" evidence="3">
    <location>
        <begin position="388"/>
        <end position="425"/>
    </location>
</feature>
<dbReference type="Gene3D" id="2.120.10.80">
    <property type="entry name" value="Kelch-type beta propeller"/>
    <property type="match status" value="2"/>
</dbReference>
<accession>A0AAD1X9T0</accession>
<gene>
    <name evidence="4" type="ORF">ECRASSUSDP1_LOCUS4316</name>
</gene>
<feature type="region of interest" description="Disordered" evidence="3">
    <location>
        <begin position="1"/>
        <end position="75"/>
    </location>
</feature>
<feature type="compositionally biased region" description="Basic and acidic residues" evidence="3">
    <location>
        <begin position="26"/>
        <end position="40"/>
    </location>
</feature>
<dbReference type="Pfam" id="PF24681">
    <property type="entry name" value="Kelch_KLHDC2_KLHL20_DRC7"/>
    <property type="match status" value="2"/>
</dbReference>
<evidence type="ECO:0000256" key="2">
    <source>
        <dbReference type="ARBA" id="ARBA00022737"/>
    </source>
</evidence>
<dbReference type="Proteomes" id="UP001295684">
    <property type="component" value="Unassembled WGS sequence"/>
</dbReference>
<dbReference type="AlphaFoldDB" id="A0AAD1X9T0"/>
<organism evidence="4 5">
    <name type="scientific">Euplotes crassus</name>
    <dbReference type="NCBI Taxonomy" id="5936"/>
    <lineage>
        <taxon>Eukaryota</taxon>
        <taxon>Sar</taxon>
        <taxon>Alveolata</taxon>
        <taxon>Ciliophora</taxon>
        <taxon>Intramacronucleata</taxon>
        <taxon>Spirotrichea</taxon>
        <taxon>Hypotrichia</taxon>
        <taxon>Euplotida</taxon>
        <taxon>Euplotidae</taxon>
        <taxon>Moneuplotes</taxon>
    </lineage>
</organism>
<keyword evidence="2" id="KW-0677">Repeat</keyword>
<keyword evidence="1" id="KW-0880">Kelch repeat</keyword>
<sequence length="578" mass="66927">MDSDDQSNDQSVSQNEEKVNVTSPNEEEKVNDAQKEKNDDIDVNDVNSNKKNTLVIDTSKDKGKNLQDNEGYDHPQRLEVGHKCKKGWYELRPRGKLPEKRSYHSSVIHAGYLYVYGGEDSREGKFDNLWRLNLDEFIEISEKLDESEENKDLGQDQTEEQKDDSRFKWELVETSGAQPGELSHHQSVLIGSEMFIFGGMKPDGESNKNLYCLNLDFLEWKIIHPDEEAAPQGRDDHSICHSDDCLFVFGGFVKGKRMNDLYQYSIATQNWELLSEHHELDEFSSEELKSNYPVPRCGQDMIFHNNKIYMFGGRNDFNDKLDDTWEFDISSKSWSKIECEESPIGRSSHACIEHNNKMILFGGIVDITKEINEIDQFDLSSKKWNSIDDQSEQRKYAVTASPRPNPKREKMNETAPVRGGQNDLSNATLRRDVGNKSMKKLHKKEDITKPDEKDQNFHLLKDIPKYNKKKAKDNFNQGEFDNNNERLKTPISSNLENTFIIKNDNDRFDHYYAHMRRKKGDTFKNSAAFAGLFNHCLKPCDRPTARDGHTIGVYKDRLYVFGGDRHHMPYNDTFSIEL</sequence>
<reference evidence="4" key="1">
    <citation type="submission" date="2023-07" db="EMBL/GenBank/DDBJ databases">
        <authorList>
            <consortium name="AG Swart"/>
            <person name="Singh M."/>
            <person name="Singh A."/>
            <person name="Seah K."/>
            <person name="Emmerich C."/>
        </authorList>
    </citation>
    <scope>NUCLEOTIDE SEQUENCE</scope>
    <source>
        <strain evidence="4">DP1</strain>
    </source>
</reference>
<dbReference type="PANTHER" id="PTHR46093:SF18">
    <property type="entry name" value="FIBRONECTIN TYPE-III DOMAIN-CONTAINING PROTEIN"/>
    <property type="match status" value="1"/>
</dbReference>
<evidence type="ECO:0000313" key="4">
    <source>
        <dbReference type="EMBL" id="CAI2362986.1"/>
    </source>
</evidence>
<protein>
    <submittedName>
        <fullName evidence="4">Uncharacterized protein</fullName>
    </submittedName>
</protein>
<name>A0AAD1X9T0_EUPCR</name>
<comment type="caution">
    <text evidence="4">The sequence shown here is derived from an EMBL/GenBank/DDBJ whole genome shotgun (WGS) entry which is preliminary data.</text>
</comment>